<evidence type="ECO:0000259" key="1">
    <source>
        <dbReference type="Pfam" id="PF01425"/>
    </source>
</evidence>
<comment type="caution">
    <text evidence="2">The sequence shown here is derived from an EMBL/GenBank/DDBJ whole genome shotgun (WGS) entry which is preliminary data.</text>
</comment>
<dbReference type="Proteomes" id="UP001287356">
    <property type="component" value="Unassembled WGS sequence"/>
</dbReference>
<feature type="domain" description="Amidase" evidence="1">
    <location>
        <begin position="65"/>
        <end position="520"/>
    </location>
</feature>
<dbReference type="InterPro" id="IPR023631">
    <property type="entry name" value="Amidase_dom"/>
</dbReference>
<protein>
    <submittedName>
        <fullName evidence="2">Glutamyl-tRNA amidotransferase subunit A</fullName>
    </submittedName>
</protein>
<evidence type="ECO:0000313" key="2">
    <source>
        <dbReference type="EMBL" id="KAK3365464.1"/>
    </source>
</evidence>
<organism evidence="2 3">
    <name type="scientific">Lasiosphaeria ovina</name>
    <dbReference type="NCBI Taxonomy" id="92902"/>
    <lineage>
        <taxon>Eukaryota</taxon>
        <taxon>Fungi</taxon>
        <taxon>Dikarya</taxon>
        <taxon>Ascomycota</taxon>
        <taxon>Pezizomycotina</taxon>
        <taxon>Sordariomycetes</taxon>
        <taxon>Sordariomycetidae</taxon>
        <taxon>Sordariales</taxon>
        <taxon>Lasiosphaeriaceae</taxon>
        <taxon>Lasiosphaeria</taxon>
    </lineage>
</organism>
<proteinExistence type="predicted"/>
<reference evidence="2" key="1">
    <citation type="journal article" date="2023" name="Mol. Phylogenet. Evol.">
        <title>Genome-scale phylogeny and comparative genomics of the fungal order Sordariales.</title>
        <authorList>
            <person name="Hensen N."/>
            <person name="Bonometti L."/>
            <person name="Westerberg I."/>
            <person name="Brannstrom I.O."/>
            <person name="Guillou S."/>
            <person name="Cros-Aarteil S."/>
            <person name="Calhoun S."/>
            <person name="Haridas S."/>
            <person name="Kuo A."/>
            <person name="Mondo S."/>
            <person name="Pangilinan J."/>
            <person name="Riley R."/>
            <person name="LaButti K."/>
            <person name="Andreopoulos B."/>
            <person name="Lipzen A."/>
            <person name="Chen C."/>
            <person name="Yan M."/>
            <person name="Daum C."/>
            <person name="Ng V."/>
            <person name="Clum A."/>
            <person name="Steindorff A."/>
            <person name="Ohm R.A."/>
            <person name="Martin F."/>
            <person name="Silar P."/>
            <person name="Natvig D.O."/>
            <person name="Lalanne C."/>
            <person name="Gautier V."/>
            <person name="Ament-Velasquez S.L."/>
            <person name="Kruys A."/>
            <person name="Hutchinson M.I."/>
            <person name="Powell A.J."/>
            <person name="Barry K."/>
            <person name="Miller A.N."/>
            <person name="Grigoriev I.V."/>
            <person name="Debuchy R."/>
            <person name="Gladieux P."/>
            <person name="Hiltunen Thoren M."/>
            <person name="Johannesson H."/>
        </authorList>
    </citation>
    <scope>NUCLEOTIDE SEQUENCE</scope>
    <source>
        <strain evidence="2">CBS 958.72</strain>
    </source>
</reference>
<dbReference type="Gene3D" id="3.90.1300.10">
    <property type="entry name" value="Amidase signature (AS) domain"/>
    <property type="match status" value="1"/>
</dbReference>
<dbReference type="PANTHER" id="PTHR42678:SF34">
    <property type="entry name" value="OS04G0183300 PROTEIN"/>
    <property type="match status" value="1"/>
</dbReference>
<dbReference type="Pfam" id="PF01425">
    <property type="entry name" value="Amidase"/>
    <property type="match status" value="1"/>
</dbReference>
<gene>
    <name evidence="2" type="ORF">B0T24DRAFT_635901</name>
</gene>
<dbReference type="SUPFAM" id="SSF75304">
    <property type="entry name" value="Amidase signature (AS) enzymes"/>
    <property type="match status" value="1"/>
</dbReference>
<dbReference type="EMBL" id="JAULSN010000008">
    <property type="protein sequence ID" value="KAK3365464.1"/>
    <property type="molecule type" value="Genomic_DNA"/>
</dbReference>
<evidence type="ECO:0000313" key="3">
    <source>
        <dbReference type="Proteomes" id="UP001287356"/>
    </source>
</evidence>
<dbReference type="InterPro" id="IPR036928">
    <property type="entry name" value="AS_sf"/>
</dbReference>
<name>A0AAE0JW61_9PEZI</name>
<sequence>MITRPRRQYRILRNCLYSPSTWHSDPPKSEMRWFGQRSSVPAAVDLTLDDIHRGFEANAFTSAELAQMHLDRISEVNDYIKAVAEIDRTVLEQADILDAERARGKVRGPLHGVTLLIKNQIATHNLNNTSGSTGLLGARTGRDSAVVTKLRDAGAIILGTSNMTQWGNSRDPKAGNGWSADVGQTLGVYYENQDPWGSSTGSAIGTALGLAFAALGTEVEGSIVCAAERSNLCGLKPTVGLVSRDLVIVSPRLGSVGPLARCVKDAAAILGVIAGQCDLDPATKSIPFQQVPDYAASCQLDGLHGARIGIPRNALRGNPPLAELTPTVAQAFEKSLDVLRSCGAIIVEDTDFTSFDQILTSKCPDVVKSSDLKARLADYFSSLVENPTQLKDVHDLIRYTQSDPREDFPSRGTSSLEKAAIAIDDQDSDEFKLALKYMNYLAHDGGVAGALQRHQLDALILPTCVAPIVPALGGYPMLSVPLGFYPDGCDVKWNVRHELIERGPGLPFGLSFIGASFSEEILIKFAYAFEQATQFQDNLLSRKACPHIQNLPSARRPHLHR</sequence>
<reference evidence="2" key="2">
    <citation type="submission" date="2023-06" db="EMBL/GenBank/DDBJ databases">
        <authorList>
            <consortium name="Lawrence Berkeley National Laboratory"/>
            <person name="Haridas S."/>
            <person name="Hensen N."/>
            <person name="Bonometti L."/>
            <person name="Westerberg I."/>
            <person name="Brannstrom I.O."/>
            <person name="Guillou S."/>
            <person name="Cros-Aarteil S."/>
            <person name="Calhoun S."/>
            <person name="Kuo A."/>
            <person name="Mondo S."/>
            <person name="Pangilinan J."/>
            <person name="Riley R."/>
            <person name="Labutti K."/>
            <person name="Andreopoulos B."/>
            <person name="Lipzen A."/>
            <person name="Chen C."/>
            <person name="Yanf M."/>
            <person name="Daum C."/>
            <person name="Ng V."/>
            <person name="Clum A."/>
            <person name="Steindorff A."/>
            <person name="Ohm R."/>
            <person name="Martin F."/>
            <person name="Silar P."/>
            <person name="Natvig D."/>
            <person name="Lalanne C."/>
            <person name="Gautier V."/>
            <person name="Ament-Velasquez S.L."/>
            <person name="Kruys A."/>
            <person name="Hutchinson M.I."/>
            <person name="Powell A.J."/>
            <person name="Barry K."/>
            <person name="Miller A.N."/>
            <person name="Grigoriev I.V."/>
            <person name="Debuchy R."/>
            <person name="Gladieux P."/>
            <person name="Thoren M.H."/>
            <person name="Johannesson H."/>
        </authorList>
    </citation>
    <scope>NUCLEOTIDE SEQUENCE</scope>
    <source>
        <strain evidence="2">CBS 958.72</strain>
    </source>
</reference>
<dbReference type="AlphaFoldDB" id="A0AAE0JW61"/>
<keyword evidence="3" id="KW-1185">Reference proteome</keyword>
<accession>A0AAE0JW61</accession>
<dbReference type="PANTHER" id="PTHR42678">
    <property type="entry name" value="AMIDASE"/>
    <property type="match status" value="1"/>
</dbReference>